<evidence type="ECO:0000256" key="7">
    <source>
        <dbReference type="ARBA" id="ARBA00022989"/>
    </source>
</evidence>
<keyword evidence="5 12" id="KW-0812">Transmembrane</keyword>
<dbReference type="InterPro" id="IPR030840">
    <property type="entry name" value="CL_synthase_A"/>
</dbReference>
<keyword evidence="11" id="KW-1208">Phospholipid metabolism</keyword>
<accession>A0A0F9JU80</accession>
<evidence type="ECO:0000313" key="14">
    <source>
        <dbReference type="EMBL" id="KKM02493.1"/>
    </source>
</evidence>
<evidence type="ECO:0000256" key="11">
    <source>
        <dbReference type="ARBA" id="ARBA00023264"/>
    </source>
</evidence>
<dbReference type="SMART" id="SM00155">
    <property type="entry name" value="PLDc"/>
    <property type="match status" value="2"/>
</dbReference>
<keyword evidence="3" id="KW-0444">Lipid biosynthesis</keyword>
<feature type="domain" description="PLD phosphodiesterase" evidence="13">
    <location>
        <begin position="218"/>
        <end position="245"/>
    </location>
</feature>
<keyword evidence="10" id="KW-0594">Phospholipid biosynthesis</keyword>
<dbReference type="NCBIfam" id="TIGR04265">
    <property type="entry name" value="bac_cardiolipin"/>
    <property type="match status" value="1"/>
</dbReference>
<evidence type="ECO:0000256" key="4">
    <source>
        <dbReference type="ARBA" id="ARBA00022679"/>
    </source>
</evidence>
<evidence type="ECO:0000256" key="12">
    <source>
        <dbReference type="SAM" id="Phobius"/>
    </source>
</evidence>
<dbReference type="GO" id="GO:0032049">
    <property type="term" value="P:cardiolipin biosynthetic process"/>
    <property type="evidence" value="ECO:0007669"/>
    <property type="project" value="InterPro"/>
</dbReference>
<evidence type="ECO:0000256" key="1">
    <source>
        <dbReference type="ARBA" id="ARBA00004651"/>
    </source>
</evidence>
<dbReference type="Pfam" id="PF13396">
    <property type="entry name" value="PLDc_N"/>
    <property type="match status" value="1"/>
</dbReference>
<organism evidence="14">
    <name type="scientific">marine sediment metagenome</name>
    <dbReference type="NCBI Taxonomy" id="412755"/>
    <lineage>
        <taxon>unclassified sequences</taxon>
        <taxon>metagenomes</taxon>
        <taxon>ecological metagenomes</taxon>
    </lineage>
</organism>
<dbReference type="EMBL" id="LAZR01016914">
    <property type="protein sequence ID" value="KKM02493.1"/>
    <property type="molecule type" value="Genomic_DNA"/>
</dbReference>
<protein>
    <recommendedName>
        <fullName evidence="13">PLD phosphodiesterase domain-containing protein</fullName>
    </recommendedName>
</protein>
<dbReference type="CDD" id="cd09152">
    <property type="entry name" value="PLDc_EcCLS_like_1"/>
    <property type="match status" value="1"/>
</dbReference>
<dbReference type="CDD" id="cd09158">
    <property type="entry name" value="PLDc_EcCLS_like_2"/>
    <property type="match status" value="1"/>
</dbReference>
<dbReference type="SUPFAM" id="SSF56024">
    <property type="entry name" value="Phospholipase D/nuclease"/>
    <property type="match status" value="2"/>
</dbReference>
<evidence type="ECO:0000256" key="3">
    <source>
        <dbReference type="ARBA" id="ARBA00022516"/>
    </source>
</evidence>
<dbReference type="HAMAP" id="MF_00190">
    <property type="entry name" value="Cardiolipin_synth_ClsA"/>
    <property type="match status" value="1"/>
</dbReference>
<evidence type="ECO:0000256" key="9">
    <source>
        <dbReference type="ARBA" id="ARBA00023136"/>
    </source>
</evidence>
<proteinExistence type="inferred from homology"/>
<evidence type="ECO:0000256" key="2">
    <source>
        <dbReference type="ARBA" id="ARBA00022475"/>
    </source>
</evidence>
<comment type="caution">
    <text evidence="14">The sequence shown here is derived from an EMBL/GenBank/DDBJ whole genome shotgun (WGS) entry which is preliminary data.</text>
</comment>
<keyword evidence="8" id="KW-0443">Lipid metabolism</keyword>
<feature type="transmembrane region" description="Helical" evidence="12">
    <location>
        <begin position="39"/>
        <end position="57"/>
    </location>
</feature>
<dbReference type="InterPro" id="IPR022924">
    <property type="entry name" value="Cardiolipin_synthase"/>
</dbReference>
<keyword evidence="2" id="KW-1003">Cell membrane</keyword>
<dbReference type="GO" id="GO:0008808">
    <property type="term" value="F:cardiolipin synthase activity"/>
    <property type="evidence" value="ECO:0007669"/>
    <property type="project" value="InterPro"/>
</dbReference>
<dbReference type="PANTHER" id="PTHR21248">
    <property type="entry name" value="CARDIOLIPIN SYNTHASE"/>
    <property type="match status" value="1"/>
</dbReference>
<dbReference type="Pfam" id="PF13091">
    <property type="entry name" value="PLDc_2"/>
    <property type="match status" value="2"/>
</dbReference>
<evidence type="ECO:0000256" key="10">
    <source>
        <dbReference type="ARBA" id="ARBA00023209"/>
    </source>
</evidence>
<keyword evidence="6" id="KW-0677">Repeat</keyword>
<evidence type="ECO:0000256" key="6">
    <source>
        <dbReference type="ARBA" id="ARBA00022737"/>
    </source>
</evidence>
<dbReference type="InterPro" id="IPR025202">
    <property type="entry name" value="PLD-like_dom"/>
</dbReference>
<dbReference type="InterPro" id="IPR027379">
    <property type="entry name" value="CLS_N"/>
</dbReference>
<sequence length="485" mass="54201">MEPISLISFLIMAAHLSIIIGLSIRVVMRRRPVGVSLSWLILIIILPFAGAILYFLIGEQRLGRQRAERARTLLGPYEAWLHSLPSDTLVDWSTLTPTCQPINRLAESIMGIPAKYGNKLELLDKAESVLRSIITDIDRAQRTCHLEFYIWNEGGTADEVCEALIRAAKRGVICRILIDAVGSAKFLKSGLARRLQENGIELTAALPVGLFRMAFARLDLRIHRKIVIIDGEVGYTGSLNLVDPRYFKQEEGVGQWVDAMVRLEGPAVQSLGVIFLWDWEVETGQGIETLKDTSDLKALPLAGKVSVQVVPSGPEVAKNPIHKLLLTAVYAARKELIITTPYFVPDESLHIALQSASLRGVDVTIILPEKVDSLLVRYASRSYFDDMLMSGVRILSFRGGLLHTKSITIDGEVALFGTVNLDMRSFWLNFEVTLFVYDAVFVQRLRKLQQNYIKASQSIDSQLWHTRSRANRLVENAAQLFAPLL</sequence>
<dbReference type="PANTHER" id="PTHR21248:SF22">
    <property type="entry name" value="PHOSPHOLIPASE D"/>
    <property type="match status" value="1"/>
</dbReference>
<evidence type="ECO:0000259" key="13">
    <source>
        <dbReference type="PROSITE" id="PS50035"/>
    </source>
</evidence>
<comment type="subcellular location">
    <subcellularLocation>
        <location evidence="1">Cell membrane</location>
        <topology evidence="1">Multi-pass membrane protein</topology>
    </subcellularLocation>
</comment>
<feature type="domain" description="PLD phosphodiesterase" evidence="13">
    <location>
        <begin position="398"/>
        <end position="425"/>
    </location>
</feature>
<evidence type="ECO:0000256" key="8">
    <source>
        <dbReference type="ARBA" id="ARBA00023098"/>
    </source>
</evidence>
<dbReference type="GO" id="GO:0005886">
    <property type="term" value="C:plasma membrane"/>
    <property type="evidence" value="ECO:0007669"/>
    <property type="project" value="UniProtKB-SubCell"/>
</dbReference>
<feature type="transmembrane region" description="Helical" evidence="12">
    <location>
        <begin position="6"/>
        <end position="27"/>
    </location>
</feature>
<evidence type="ECO:0000256" key="5">
    <source>
        <dbReference type="ARBA" id="ARBA00022692"/>
    </source>
</evidence>
<keyword evidence="4" id="KW-0808">Transferase</keyword>
<dbReference type="Gene3D" id="3.30.870.10">
    <property type="entry name" value="Endonuclease Chain A"/>
    <property type="match status" value="2"/>
</dbReference>
<keyword evidence="9 12" id="KW-0472">Membrane</keyword>
<dbReference type="AlphaFoldDB" id="A0A0F9JU80"/>
<dbReference type="PROSITE" id="PS50035">
    <property type="entry name" value="PLD"/>
    <property type="match status" value="2"/>
</dbReference>
<name>A0A0F9JU80_9ZZZZ</name>
<gene>
    <name evidence="14" type="ORF">LCGC14_1783880</name>
</gene>
<dbReference type="InterPro" id="IPR001736">
    <property type="entry name" value="PLipase_D/transphosphatidylase"/>
</dbReference>
<keyword evidence="7 12" id="KW-1133">Transmembrane helix</keyword>
<reference evidence="14" key="1">
    <citation type="journal article" date="2015" name="Nature">
        <title>Complex archaea that bridge the gap between prokaryotes and eukaryotes.</title>
        <authorList>
            <person name="Spang A."/>
            <person name="Saw J.H."/>
            <person name="Jorgensen S.L."/>
            <person name="Zaremba-Niedzwiedzka K."/>
            <person name="Martijn J."/>
            <person name="Lind A.E."/>
            <person name="van Eijk R."/>
            <person name="Schleper C."/>
            <person name="Guy L."/>
            <person name="Ettema T.J."/>
        </authorList>
    </citation>
    <scope>NUCLEOTIDE SEQUENCE</scope>
</reference>